<dbReference type="Proteomes" id="UP001501222">
    <property type="component" value="Unassembled WGS sequence"/>
</dbReference>
<proteinExistence type="predicted"/>
<dbReference type="InterPro" id="IPR029010">
    <property type="entry name" value="ThuA-like"/>
</dbReference>
<dbReference type="PANTHER" id="PTHR40469:SF2">
    <property type="entry name" value="GALACTOSE-BINDING DOMAIN-LIKE SUPERFAMILY PROTEIN"/>
    <property type="match status" value="1"/>
</dbReference>
<gene>
    <name evidence="2" type="ORF">GCM10022235_67790</name>
</gene>
<organism evidence="2 3">
    <name type="scientific">Kribbella ginsengisoli</name>
    <dbReference type="NCBI Taxonomy" id="363865"/>
    <lineage>
        <taxon>Bacteria</taxon>
        <taxon>Bacillati</taxon>
        <taxon>Actinomycetota</taxon>
        <taxon>Actinomycetes</taxon>
        <taxon>Propionibacteriales</taxon>
        <taxon>Kribbellaceae</taxon>
        <taxon>Kribbella</taxon>
    </lineage>
</organism>
<accession>A0ABP6YQ23</accession>
<keyword evidence="3" id="KW-1185">Reference proteome</keyword>
<dbReference type="InterPro" id="IPR029062">
    <property type="entry name" value="Class_I_gatase-like"/>
</dbReference>
<protein>
    <recommendedName>
        <fullName evidence="1">ThuA-like domain-containing protein</fullName>
    </recommendedName>
</protein>
<sequence length="216" mass="23409">MGSETVIYSGAGADGDPWHDLPRTSARLADALGGPGLSQIVSSVDELAELIDQAGVLVVNASADRHGPTPADQQFGRLVERFLAGGGGLLAVHSSTIAFPGLQSWHRTVGARWEHGKTFHPPLERTLVRRTGVEHPIADGLGDFWVEDERYSDLVLVDGIEALYEHTHEGATHPLLWAREVGGGRVVYDALGHDERSYDAPERVELLRRSAGWLRG</sequence>
<evidence type="ECO:0000313" key="2">
    <source>
        <dbReference type="EMBL" id="GAA3587384.1"/>
    </source>
</evidence>
<comment type="caution">
    <text evidence="2">The sequence shown here is derived from an EMBL/GenBank/DDBJ whole genome shotgun (WGS) entry which is preliminary data.</text>
</comment>
<dbReference type="EMBL" id="BAABAA010000013">
    <property type="protein sequence ID" value="GAA3587384.1"/>
    <property type="molecule type" value="Genomic_DNA"/>
</dbReference>
<name>A0ABP6YQ23_9ACTN</name>
<evidence type="ECO:0000313" key="3">
    <source>
        <dbReference type="Proteomes" id="UP001501222"/>
    </source>
</evidence>
<evidence type="ECO:0000259" key="1">
    <source>
        <dbReference type="Pfam" id="PF06283"/>
    </source>
</evidence>
<dbReference type="RefSeq" id="WP_344847604.1">
    <property type="nucleotide sequence ID" value="NZ_BAABAA010000013.1"/>
</dbReference>
<dbReference type="SUPFAM" id="SSF52317">
    <property type="entry name" value="Class I glutamine amidotransferase-like"/>
    <property type="match status" value="1"/>
</dbReference>
<reference evidence="3" key="1">
    <citation type="journal article" date="2019" name="Int. J. Syst. Evol. Microbiol.">
        <title>The Global Catalogue of Microorganisms (GCM) 10K type strain sequencing project: providing services to taxonomists for standard genome sequencing and annotation.</title>
        <authorList>
            <consortium name="The Broad Institute Genomics Platform"/>
            <consortium name="The Broad Institute Genome Sequencing Center for Infectious Disease"/>
            <person name="Wu L."/>
            <person name="Ma J."/>
        </authorList>
    </citation>
    <scope>NUCLEOTIDE SEQUENCE [LARGE SCALE GENOMIC DNA]</scope>
    <source>
        <strain evidence="3">JCM 16928</strain>
    </source>
</reference>
<feature type="domain" description="ThuA-like" evidence="1">
    <location>
        <begin position="53"/>
        <end position="213"/>
    </location>
</feature>
<dbReference type="Pfam" id="PF06283">
    <property type="entry name" value="ThuA"/>
    <property type="match status" value="1"/>
</dbReference>
<dbReference type="PANTHER" id="PTHR40469">
    <property type="entry name" value="SECRETED GLYCOSYL HYDROLASE"/>
    <property type="match status" value="1"/>
</dbReference>
<dbReference type="Gene3D" id="3.40.50.880">
    <property type="match status" value="1"/>
</dbReference>